<dbReference type="Gene3D" id="3.30.450.70">
    <property type="match status" value="1"/>
</dbReference>
<feature type="domain" description="Small ribosomal subunit protein uS10" evidence="10">
    <location>
        <begin position="178"/>
        <end position="272"/>
    </location>
</feature>
<evidence type="ECO:0000313" key="11">
    <source>
        <dbReference type="EMBL" id="SOQ56077.1"/>
    </source>
</evidence>
<dbReference type="CDD" id="cd14854">
    <property type="entry name" value="TRAPPC2L"/>
    <property type="match status" value="1"/>
</dbReference>
<accession>A0A2H1WSU2</accession>
<dbReference type="InterPro" id="IPR001848">
    <property type="entry name" value="Ribosomal_uS10"/>
</dbReference>
<dbReference type="GO" id="GO:0006888">
    <property type="term" value="P:endoplasmic reticulum to Golgi vesicle-mediated transport"/>
    <property type="evidence" value="ECO:0007669"/>
    <property type="project" value="InterPro"/>
</dbReference>
<evidence type="ECO:0000256" key="4">
    <source>
        <dbReference type="ARBA" id="ARBA00022892"/>
    </source>
</evidence>
<protein>
    <recommendedName>
        <fullName evidence="8">Small ribosomal subunit protein uS10</fullName>
    </recommendedName>
    <alternativeName>
        <fullName evidence="9">40S ribosomal protein S20</fullName>
    </alternativeName>
    <alternativeName>
        <fullName evidence="7">Trafficking protein particle complex subunit 2-like protein</fullName>
    </alternativeName>
</protein>
<gene>
    <name evidence="11" type="ORF">SFRICE_016791</name>
</gene>
<evidence type="ECO:0000256" key="8">
    <source>
        <dbReference type="ARBA" id="ARBA00035162"/>
    </source>
</evidence>
<dbReference type="NCBIfam" id="TIGR01046">
    <property type="entry name" value="uS10_euk_arch"/>
    <property type="match status" value="1"/>
</dbReference>
<dbReference type="EMBL" id="ODYU01010764">
    <property type="protein sequence ID" value="SOQ56077.1"/>
    <property type="molecule type" value="Genomic_DNA"/>
</dbReference>
<dbReference type="GO" id="GO:0006412">
    <property type="term" value="P:translation"/>
    <property type="evidence" value="ECO:0007669"/>
    <property type="project" value="InterPro"/>
</dbReference>
<evidence type="ECO:0000256" key="7">
    <source>
        <dbReference type="ARBA" id="ARBA00024408"/>
    </source>
</evidence>
<dbReference type="InterPro" id="IPR006722">
    <property type="entry name" value="Sedlin"/>
</dbReference>
<dbReference type="SUPFAM" id="SSF54999">
    <property type="entry name" value="Ribosomal protein S10"/>
    <property type="match status" value="1"/>
</dbReference>
<proteinExistence type="inferred from homology"/>
<sequence length="276" mass="30479">MAVCVAVIGKDNSPLYIGGIGNDTSTDNELSRQWLVHTALDALEERLASTNTNNTGANTNAARTDLRDLYLGLLYSTDTHKIYGYVTNTRIKLVLVTSSTSPSGSNIRDAEVRTALRRLHALYADAICNPFHLPGDQITSLKFDKQVKNIMLNNAAAVVSGKDIEKPQAEISPIHRIRITLTSRNVRSLEKVCADLINGAKKQKLRVKGPVRMPTKVLRITTRKTPCGEGSKTWDRFQMRIHKRVIDLHSPSEIVKQITSINIEPGVEVEVTIADA</sequence>
<keyword evidence="6" id="KW-0687">Ribonucleoprotein</keyword>
<evidence type="ECO:0000256" key="9">
    <source>
        <dbReference type="ARBA" id="ARBA00035450"/>
    </source>
</evidence>
<dbReference type="HAMAP" id="MF_00508">
    <property type="entry name" value="Ribosomal_uS10"/>
    <property type="match status" value="1"/>
</dbReference>
<dbReference type="SUPFAM" id="SSF64356">
    <property type="entry name" value="SNARE-like"/>
    <property type="match status" value="1"/>
</dbReference>
<dbReference type="InterPro" id="IPR011012">
    <property type="entry name" value="Longin-like_dom_sf"/>
</dbReference>
<dbReference type="Pfam" id="PF04628">
    <property type="entry name" value="Sedlin_N"/>
    <property type="match status" value="1"/>
</dbReference>
<evidence type="ECO:0000256" key="5">
    <source>
        <dbReference type="ARBA" id="ARBA00022980"/>
    </source>
</evidence>
<evidence type="ECO:0000256" key="6">
    <source>
        <dbReference type="ARBA" id="ARBA00023274"/>
    </source>
</evidence>
<comment type="similarity">
    <text evidence="2">Belongs to the TRAPP small subunits family. Sedlin subfamily.</text>
</comment>
<dbReference type="InterPro" id="IPR005729">
    <property type="entry name" value="Ribosomal_uS10_euk/arc"/>
</dbReference>
<dbReference type="FunFam" id="3.30.70.600:FF:000002">
    <property type="entry name" value="40S ribosomal protein S20"/>
    <property type="match status" value="1"/>
</dbReference>
<dbReference type="AlphaFoldDB" id="A0A2H1WSU2"/>
<organism evidence="11">
    <name type="scientific">Spodoptera frugiperda</name>
    <name type="common">Fall armyworm</name>
    <dbReference type="NCBI Taxonomy" id="7108"/>
    <lineage>
        <taxon>Eukaryota</taxon>
        <taxon>Metazoa</taxon>
        <taxon>Ecdysozoa</taxon>
        <taxon>Arthropoda</taxon>
        <taxon>Hexapoda</taxon>
        <taxon>Insecta</taxon>
        <taxon>Pterygota</taxon>
        <taxon>Neoptera</taxon>
        <taxon>Endopterygota</taxon>
        <taxon>Lepidoptera</taxon>
        <taxon>Glossata</taxon>
        <taxon>Ditrysia</taxon>
        <taxon>Noctuoidea</taxon>
        <taxon>Noctuidae</taxon>
        <taxon>Amphipyrinae</taxon>
        <taxon>Spodoptera</taxon>
    </lineage>
</organism>
<dbReference type="OrthoDB" id="10248551at2759"/>
<dbReference type="InterPro" id="IPR044760">
    <property type="entry name" value="TRAPPC2L"/>
</dbReference>
<name>A0A2H1WSU2_SPOFR</name>
<dbReference type="SMART" id="SM01403">
    <property type="entry name" value="Ribosomal_S10"/>
    <property type="match status" value="1"/>
</dbReference>
<evidence type="ECO:0000256" key="3">
    <source>
        <dbReference type="ARBA" id="ARBA00007102"/>
    </source>
</evidence>
<evidence type="ECO:0000256" key="2">
    <source>
        <dbReference type="ARBA" id="ARBA00006626"/>
    </source>
</evidence>
<dbReference type="InterPro" id="IPR036838">
    <property type="entry name" value="Ribosomal_uS10_dom_sf"/>
</dbReference>
<dbReference type="PANTHER" id="PTHR11700">
    <property type="entry name" value="30S RIBOSOMAL PROTEIN S10 FAMILY MEMBER"/>
    <property type="match status" value="1"/>
</dbReference>
<dbReference type="InterPro" id="IPR027486">
    <property type="entry name" value="Ribosomal_uS10_dom"/>
</dbReference>
<evidence type="ECO:0000256" key="1">
    <source>
        <dbReference type="ARBA" id="ARBA00004556"/>
    </source>
</evidence>
<keyword evidence="4" id="KW-0813">Transport</keyword>
<dbReference type="GO" id="GO:0015935">
    <property type="term" value="C:small ribosomal subunit"/>
    <property type="evidence" value="ECO:0007669"/>
    <property type="project" value="InterPro"/>
</dbReference>
<keyword evidence="5" id="KW-0689">Ribosomal protein</keyword>
<dbReference type="GO" id="GO:0003735">
    <property type="term" value="F:structural constituent of ribosome"/>
    <property type="evidence" value="ECO:0007669"/>
    <property type="project" value="InterPro"/>
</dbReference>
<keyword evidence="4" id="KW-0931">ER-Golgi transport</keyword>
<evidence type="ECO:0000259" key="10">
    <source>
        <dbReference type="SMART" id="SM01403"/>
    </source>
</evidence>
<comment type="subcellular location">
    <subcellularLocation>
        <location evidence="1">Cytoplasm</location>
        <location evidence="1">Perinuclear region</location>
    </subcellularLocation>
</comment>
<dbReference type="PRINTS" id="PR00971">
    <property type="entry name" value="RIBOSOMALS10"/>
</dbReference>
<dbReference type="Pfam" id="PF00338">
    <property type="entry name" value="Ribosomal_S10"/>
    <property type="match status" value="1"/>
</dbReference>
<comment type="similarity">
    <text evidence="3">Belongs to the universal ribosomal protein uS10 family.</text>
</comment>
<dbReference type="GO" id="GO:0048471">
    <property type="term" value="C:perinuclear region of cytoplasm"/>
    <property type="evidence" value="ECO:0007669"/>
    <property type="project" value="UniProtKB-SubCell"/>
</dbReference>
<dbReference type="Gene3D" id="3.30.70.600">
    <property type="entry name" value="Ribosomal protein S10 domain"/>
    <property type="match status" value="1"/>
</dbReference>
<reference evidence="11" key="1">
    <citation type="submission" date="2016-07" db="EMBL/GenBank/DDBJ databases">
        <authorList>
            <person name="Bretaudeau A."/>
        </authorList>
    </citation>
    <scope>NUCLEOTIDE SEQUENCE</scope>
    <source>
        <strain evidence="11">Rice</strain>
        <tissue evidence="11">Whole body</tissue>
    </source>
</reference>